<accession>A0AA48HBD9</accession>
<organism evidence="2 3">
    <name type="scientific">Flagellimonas marinaquae</name>
    <dbReference type="NCBI Taxonomy" id="254955"/>
    <lineage>
        <taxon>Bacteria</taxon>
        <taxon>Pseudomonadati</taxon>
        <taxon>Bacteroidota</taxon>
        <taxon>Flavobacteriia</taxon>
        <taxon>Flavobacteriales</taxon>
        <taxon>Flavobacteriaceae</taxon>
        <taxon>Flagellimonas</taxon>
    </lineage>
</organism>
<proteinExistence type="predicted"/>
<protein>
    <recommendedName>
        <fullName evidence="1">AraC effector-binding domain-containing protein</fullName>
    </recommendedName>
</protein>
<evidence type="ECO:0000313" key="3">
    <source>
        <dbReference type="Proteomes" id="UP001330184"/>
    </source>
</evidence>
<dbReference type="InterPro" id="IPR011256">
    <property type="entry name" value="Reg_factor_effector_dom_sf"/>
</dbReference>
<dbReference type="InterPro" id="IPR010499">
    <property type="entry name" value="AraC_E-bd"/>
</dbReference>
<dbReference type="Proteomes" id="UP001330184">
    <property type="component" value="Chromosome"/>
</dbReference>
<dbReference type="EMBL" id="AP027268">
    <property type="protein sequence ID" value="BDW92140.1"/>
    <property type="molecule type" value="Genomic_DNA"/>
</dbReference>
<evidence type="ECO:0000259" key="1">
    <source>
        <dbReference type="SMART" id="SM00871"/>
    </source>
</evidence>
<name>A0AA48HBD9_9FLAO</name>
<dbReference type="AlphaFoldDB" id="A0AA48HBD9"/>
<dbReference type="Gene3D" id="3.20.80.10">
    <property type="entry name" value="Regulatory factor, effector binding domain"/>
    <property type="match status" value="1"/>
</dbReference>
<dbReference type="InterPro" id="IPR029441">
    <property type="entry name" value="Cass2"/>
</dbReference>
<gene>
    <name evidence="2" type="ORF">MACH07_09720</name>
</gene>
<dbReference type="RefSeq" id="WP_224836193.1">
    <property type="nucleotide sequence ID" value="NZ_AP027268.1"/>
</dbReference>
<evidence type="ECO:0000313" key="2">
    <source>
        <dbReference type="EMBL" id="BDW92140.1"/>
    </source>
</evidence>
<reference evidence="2 3" key="1">
    <citation type="submission" date="2023-01" db="EMBL/GenBank/DDBJ databases">
        <title>Complete genome sequence of Muricauda aquimarina strain IFOP_LL357.</title>
        <authorList>
            <person name="Gajardo G."/>
            <person name="Ueki S."/>
            <person name="Maruyama F."/>
        </authorList>
    </citation>
    <scope>NUCLEOTIDE SEQUENCE [LARGE SCALE GENOMIC DNA]</scope>
    <source>
        <strain evidence="2 3">IFOP_LL357</strain>
    </source>
</reference>
<sequence>MTPRIETVPTTFLIGQKTTTSLVSDKTRELWQSFSPRKKEIKNLASEDLYSVEIYPGPEYFQHFDPTMEFEKWAAVAVSDFDEIPESMDVLTIPSGEYAVFHYRGKTSEVMEIFKYIYGEWFPTSGFTIDHRPHFAVMGSKYKGEHPDSEEDFWIPIKNT</sequence>
<dbReference type="InterPro" id="IPR053182">
    <property type="entry name" value="YobU-like_regulator"/>
</dbReference>
<dbReference type="PANTHER" id="PTHR36444">
    <property type="entry name" value="TRANSCRIPTIONAL REGULATOR PROTEIN YOBU-RELATED"/>
    <property type="match status" value="1"/>
</dbReference>
<feature type="domain" description="AraC effector-binding" evidence="1">
    <location>
        <begin position="1"/>
        <end position="158"/>
    </location>
</feature>
<keyword evidence="3" id="KW-1185">Reference proteome</keyword>
<dbReference type="SMART" id="SM00871">
    <property type="entry name" value="AraC_E_bind"/>
    <property type="match status" value="1"/>
</dbReference>
<dbReference type="SUPFAM" id="SSF55136">
    <property type="entry name" value="Probable bacterial effector-binding domain"/>
    <property type="match status" value="1"/>
</dbReference>
<dbReference type="PANTHER" id="PTHR36444:SF2">
    <property type="entry name" value="TRANSCRIPTIONAL REGULATOR PROTEIN YOBU-RELATED"/>
    <property type="match status" value="1"/>
</dbReference>
<dbReference type="Pfam" id="PF14526">
    <property type="entry name" value="Cass2"/>
    <property type="match status" value="1"/>
</dbReference>